<keyword evidence="6 12" id="KW-0418">Kinase</keyword>
<comment type="similarity">
    <text evidence="11 12">Belongs to the ribose-phosphate pyrophosphokinase family. Class I subfamily.</text>
</comment>
<comment type="catalytic activity">
    <reaction evidence="9 12">
        <text>D-ribose 5-phosphate + ATP = 5-phospho-alpha-D-ribose 1-diphosphate + AMP + H(+)</text>
        <dbReference type="Rhea" id="RHEA:15609"/>
        <dbReference type="ChEBI" id="CHEBI:15378"/>
        <dbReference type="ChEBI" id="CHEBI:30616"/>
        <dbReference type="ChEBI" id="CHEBI:58017"/>
        <dbReference type="ChEBI" id="CHEBI:78346"/>
        <dbReference type="ChEBI" id="CHEBI:456215"/>
        <dbReference type="EC" id="2.7.6.1"/>
    </reaction>
</comment>
<feature type="domain" description="Ribose-phosphate pyrophosphokinase N-terminal" evidence="13">
    <location>
        <begin position="8"/>
        <end position="124"/>
    </location>
</feature>
<evidence type="ECO:0000259" key="13">
    <source>
        <dbReference type="Pfam" id="PF13793"/>
    </source>
</evidence>
<keyword evidence="8 12" id="KW-0460">Magnesium</keyword>
<evidence type="ECO:0000256" key="4">
    <source>
        <dbReference type="ARBA" id="ARBA00022727"/>
    </source>
</evidence>
<dbReference type="InterPro" id="IPR029099">
    <property type="entry name" value="Pribosyltran_N"/>
</dbReference>
<dbReference type="GO" id="GO:0000287">
    <property type="term" value="F:magnesium ion binding"/>
    <property type="evidence" value="ECO:0007669"/>
    <property type="project" value="UniProtKB-UniRule"/>
</dbReference>
<dbReference type="FunFam" id="3.40.50.2020:FF:000001">
    <property type="entry name" value="Ribose-phosphate pyrophosphokinase"/>
    <property type="match status" value="1"/>
</dbReference>
<name>A0A3S9T200_9FIRM</name>
<evidence type="ECO:0000256" key="7">
    <source>
        <dbReference type="ARBA" id="ARBA00022840"/>
    </source>
</evidence>
<dbReference type="CDD" id="cd06223">
    <property type="entry name" value="PRTases_typeI"/>
    <property type="match status" value="1"/>
</dbReference>
<proteinExistence type="inferred from homology"/>
<comment type="subcellular location">
    <subcellularLocation>
        <location evidence="12">Cytoplasm</location>
    </subcellularLocation>
</comment>
<gene>
    <name evidence="12" type="primary">prs</name>
    <name evidence="14" type="ORF">BBF96_14885</name>
</gene>
<protein>
    <recommendedName>
        <fullName evidence="12">Ribose-phosphate pyrophosphokinase</fullName>
        <shortName evidence="12">RPPK</shortName>
        <ecNumber evidence="12">2.7.6.1</ecNumber>
    </recommendedName>
    <alternativeName>
        <fullName evidence="12">5-phospho-D-ribosyl alpha-1-diphosphate synthase</fullName>
    </alternativeName>
    <alternativeName>
        <fullName evidence="12">Phosphoribosyl diphosphate synthase</fullName>
    </alternativeName>
    <alternativeName>
        <fullName evidence="12">Phosphoribosyl pyrophosphate synthase</fullName>
        <shortName evidence="12">P-Rib-PP synthase</shortName>
        <shortName evidence="12">PRPP synthase</shortName>
        <shortName evidence="12">PRPPase</shortName>
    </alternativeName>
</protein>
<dbReference type="NCBIfam" id="NF002320">
    <property type="entry name" value="PRK01259.1"/>
    <property type="match status" value="1"/>
</dbReference>
<dbReference type="KEGG" id="aft:BBF96_14885"/>
<reference evidence="14 15" key="1">
    <citation type="submission" date="2016-07" db="EMBL/GenBank/DDBJ databases">
        <title>Genome and transcriptome analysis of iron-reducing fermentative bacteria Anoxybacter fermentans.</title>
        <authorList>
            <person name="Zeng X."/>
            <person name="Shao Z."/>
        </authorList>
    </citation>
    <scope>NUCLEOTIDE SEQUENCE [LARGE SCALE GENOMIC DNA]</scope>
    <source>
        <strain evidence="14 15">DY22613</strain>
    </source>
</reference>
<comment type="function">
    <text evidence="10 12">Involved in the biosynthesis of the central metabolite phospho-alpha-D-ribosyl-1-pyrophosphate (PRPP) via the transfer of pyrophosphoryl group from ATP to 1-hydroxyl of ribose-5-phosphate (Rib-5-P).</text>
</comment>
<dbReference type="SMART" id="SM01400">
    <property type="entry name" value="Pribosyltran_N"/>
    <property type="match status" value="1"/>
</dbReference>
<dbReference type="Proteomes" id="UP000267250">
    <property type="component" value="Chromosome"/>
</dbReference>
<feature type="binding site" evidence="12">
    <location>
        <position position="134"/>
    </location>
    <ligand>
        <name>Mg(2+)</name>
        <dbReference type="ChEBI" id="CHEBI:18420"/>
    </ligand>
</feature>
<feature type="binding site" evidence="12">
    <location>
        <begin position="41"/>
        <end position="43"/>
    </location>
    <ligand>
        <name>ATP</name>
        <dbReference type="ChEBI" id="CHEBI:30616"/>
    </ligand>
</feature>
<keyword evidence="5 12" id="KW-0547">Nucleotide-binding</keyword>
<feature type="active site" evidence="12">
    <location>
        <position position="196"/>
    </location>
</feature>
<dbReference type="PANTHER" id="PTHR10210:SF41">
    <property type="entry name" value="RIBOSE-PHOSPHATE PYROPHOSPHOKINASE 1, CHLOROPLASTIC"/>
    <property type="match status" value="1"/>
</dbReference>
<dbReference type="GO" id="GO:0002189">
    <property type="term" value="C:ribose phosphate diphosphokinase complex"/>
    <property type="evidence" value="ECO:0007669"/>
    <property type="project" value="TreeGrafter"/>
</dbReference>
<dbReference type="Gene3D" id="3.40.50.2020">
    <property type="match status" value="2"/>
</dbReference>
<dbReference type="GO" id="GO:0009156">
    <property type="term" value="P:ribonucleoside monophosphate biosynthetic process"/>
    <property type="evidence" value="ECO:0007669"/>
    <property type="project" value="InterPro"/>
</dbReference>
<comment type="cofactor">
    <cofactor evidence="12">
        <name>Mg(2+)</name>
        <dbReference type="ChEBI" id="CHEBI:18420"/>
    </cofactor>
    <text evidence="12">Binds 2 Mg(2+) ions per subunit.</text>
</comment>
<dbReference type="InterPro" id="IPR029057">
    <property type="entry name" value="PRTase-like"/>
</dbReference>
<feature type="binding site" evidence="12">
    <location>
        <position position="222"/>
    </location>
    <ligand>
        <name>D-ribose 5-phosphate</name>
        <dbReference type="ChEBI" id="CHEBI:78346"/>
    </ligand>
</feature>
<dbReference type="GO" id="GO:0005524">
    <property type="term" value="F:ATP binding"/>
    <property type="evidence" value="ECO:0007669"/>
    <property type="project" value="UniProtKB-KW"/>
</dbReference>
<accession>A0A3S9T200</accession>
<evidence type="ECO:0000256" key="10">
    <source>
        <dbReference type="ARBA" id="ARBA00054914"/>
    </source>
</evidence>
<evidence type="ECO:0000256" key="9">
    <source>
        <dbReference type="ARBA" id="ARBA00049535"/>
    </source>
</evidence>
<dbReference type="PROSITE" id="PS00114">
    <property type="entry name" value="PRPP_SYNTHASE"/>
    <property type="match status" value="1"/>
</dbReference>
<evidence type="ECO:0000256" key="12">
    <source>
        <dbReference type="HAMAP-Rule" id="MF_00583"/>
    </source>
</evidence>
<comment type="subunit">
    <text evidence="12">Homohexamer.</text>
</comment>
<feature type="binding site" evidence="12">
    <location>
        <position position="198"/>
    </location>
    <ligand>
        <name>D-ribose 5-phosphate</name>
        <dbReference type="ChEBI" id="CHEBI:78346"/>
    </ligand>
</feature>
<dbReference type="Pfam" id="PF14572">
    <property type="entry name" value="Pribosyl_synth"/>
    <property type="match status" value="1"/>
</dbReference>
<dbReference type="UniPathway" id="UPA00087">
    <property type="reaction ID" value="UER00172"/>
</dbReference>
<dbReference type="EMBL" id="CP016379">
    <property type="protein sequence ID" value="AZR74559.1"/>
    <property type="molecule type" value="Genomic_DNA"/>
</dbReference>
<dbReference type="SUPFAM" id="SSF53271">
    <property type="entry name" value="PRTase-like"/>
    <property type="match status" value="1"/>
</dbReference>
<dbReference type="InterPro" id="IPR000836">
    <property type="entry name" value="PRTase_dom"/>
</dbReference>
<dbReference type="InterPro" id="IPR000842">
    <property type="entry name" value="PRib_PP_synth_CS"/>
</dbReference>
<evidence type="ECO:0000256" key="6">
    <source>
        <dbReference type="ARBA" id="ARBA00022777"/>
    </source>
</evidence>
<dbReference type="GO" id="GO:0006015">
    <property type="term" value="P:5-phosphoribose 1-diphosphate biosynthetic process"/>
    <property type="evidence" value="ECO:0007669"/>
    <property type="project" value="UniProtKB-UniRule"/>
</dbReference>
<dbReference type="AlphaFoldDB" id="A0A3S9T200"/>
<evidence type="ECO:0000256" key="1">
    <source>
        <dbReference type="ARBA" id="ARBA00004996"/>
    </source>
</evidence>
<dbReference type="InterPro" id="IPR037515">
    <property type="entry name" value="Rib-P_diPkinase_bac"/>
</dbReference>
<keyword evidence="2 12" id="KW-0808">Transferase</keyword>
<evidence type="ECO:0000313" key="14">
    <source>
        <dbReference type="EMBL" id="AZR74559.1"/>
    </source>
</evidence>
<keyword evidence="3 12" id="KW-0479">Metal-binding</keyword>
<evidence type="ECO:0000256" key="3">
    <source>
        <dbReference type="ARBA" id="ARBA00022723"/>
    </source>
</evidence>
<dbReference type="GO" id="GO:0006164">
    <property type="term" value="P:purine nucleotide biosynthetic process"/>
    <property type="evidence" value="ECO:0007669"/>
    <property type="project" value="TreeGrafter"/>
</dbReference>
<dbReference type="Pfam" id="PF13793">
    <property type="entry name" value="Pribosyltran_N"/>
    <property type="match status" value="1"/>
</dbReference>
<evidence type="ECO:0000256" key="8">
    <source>
        <dbReference type="ARBA" id="ARBA00022842"/>
    </source>
</evidence>
<dbReference type="InterPro" id="IPR005946">
    <property type="entry name" value="Rib-P_diPkinase"/>
</dbReference>
<feature type="binding site" evidence="12">
    <location>
        <begin position="100"/>
        <end position="101"/>
    </location>
    <ligand>
        <name>ATP</name>
        <dbReference type="ChEBI" id="CHEBI:30616"/>
    </ligand>
</feature>
<keyword evidence="12" id="KW-0963">Cytoplasm</keyword>
<dbReference type="PANTHER" id="PTHR10210">
    <property type="entry name" value="RIBOSE-PHOSPHATE DIPHOSPHOKINASE FAMILY MEMBER"/>
    <property type="match status" value="1"/>
</dbReference>
<evidence type="ECO:0000256" key="2">
    <source>
        <dbReference type="ARBA" id="ARBA00022679"/>
    </source>
</evidence>
<dbReference type="GO" id="GO:0004749">
    <property type="term" value="F:ribose phosphate diphosphokinase activity"/>
    <property type="evidence" value="ECO:0007669"/>
    <property type="project" value="UniProtKB-UniRule"/>
</dbReference>
<feature type="binding site" evidence="12">
    <location>
        <position position="173"/>
    </location>
    <ligand>
        <name>Mg(2+)</name>
        <dbReference type="ChEBI" id="CHEBI:18420"/>
    </ligand>
</feature>
<dbReference type="GO" id="GO:0005737">
    <property type="term" value="C:cytoplasm"/>
    <property type="evidence" value="ECO:0007669"/>
    <property type="project" value="UniProtKB-SubCell"/>
</dbReference>
<dbReference type="HAMAP" id="MF_00583_B">
    <property type="entry name" value="RibP_PPkinase_B"/>
    <property type="match status" value="1"/>
</dbReference>
<comment type="pathway">
    <text evidence="1 12">Metabolic intermediate biosynthesis; 5-phospho-alpha-D-ribose 1-diphosphate biosynthesis; 5-phospho-alpha-D-ribose 1-diphosphate from D-ribose 5-phosphate (route I): step 1/1.</text>
</comment>
<feature type="binding site" evidence="12">
    <location>
        <begin position="226"/>
        <end position="230"/>
    </location>
    <ligand>
        <name>D-ribose 5-phosphate</name>
        <dbReference type="ChEBI" id="CHEBI:78346"/>
    </ligand>
</feature>
<dbReference type="RefSeq" id="WP_127017921.1">
    <property type="nucleotide sequence ID" value="NZ_CP016379.1"/>
</dbReference>
<keyword evidence="15" id="KW-1185">Reference proteome</keyword>
<keyword evidence="7 12" id="KW-0067">ATP-binding</keyword>
<evidence type="ECO:0000256" key="5">
    <source>
        <dbReference type="ARBA" id="ARBA00022741"/>
    </source>
</evidence>
<keyword evidence="4 12" id="KW-0545">Nucleotide biosynthesis</keyword>
<evidence type="ECO:0000313" key="15">
    <source>
        <dbReference type="Proteomes" id="UP000267250"/>
    </source>
</evidence>
<dbReference type="OrthoDB" id="9777067at2"/>
<evidence type="ECO:0000256" key="11">
    <source>
        <dbReference type="ARBA" id="ARBA00061444"/>
    </source>
</evidence>
<dbReference type="NCBIfam" id="TIGR01251">
    <property type="entry name" value="ribP_PPkin"/>
    <property type="match status" value="1"/>
</dbReference>
<dbReference type="EC" id="2.7.6.1" evidence="12"/>
<dbReference type="GO" id="GO:0016301">
    <property type="term" value="F:kinase activity"/>
    <property type="evidence" value="ECO:0007669"/>
    <property type="project" value="UniProtKB-KW"/>
</dbReference>
<sequence length="314" mass="34421">MQDGGNQLKVFTGNAHPELAREICSHLKCELGDGEISRFSDGEIQVKINESVRGADTFVVQPTCPPCNENLMELLVMIDSLRRASANRITAVIPYYGYARQDRKAQARDPITAKLIANLLTTAGADRVLTIDLHAPQIQGFFDIPVDHLYGAKILAEYFKEKNLGDITVVAPDVGAVRDSRAFAERLDASLAIIDKRRPKPNVSEVMNVIGDVEGRNVILFDDMIDTAGTITQAAEILKKMGAKSIYACCTHPVFSGPAIQRLKEAPIDELVVLNTIPQDEGKLPKLKILSVAPLVAEAIERIHLHQSVSTLFE</sequence>
<organism evidence="14 15">
    <name type="scientific">Anoxybacter fermentans</name>
    <dbReference type="NCBI Taxonomy" id="1323375"/>
    <lineage>
        <taxon>Bacteria</taxon>
        <taxon>Bacillati</taxon>
        <taxon>Bacillota</taxon>
        <taxon>Clostridia</taxon>
        <taxon>Halanaerobiales</taxon>
        <taxon>Anoxybacter</taxon>
    </lineage>
</organism>